<sequence length="368" mass="40518">MLRKLTAFLLAILMLPLSAMNTLADEGDPDLSINEITFSDDSPTGGDTITITAEIANDGGSSGLISVTTNVSFYWDGNYIGKESITVPGSNTADAEMDWKAVGGSHTITVIVDEDEQIRESNEENNEENEDIDVAYPPILLLDDDNSSNNGGTRTETDGYYTNALDNMSTSIGYDVIRVDSGQNAPDYDTLSEYSLIIWVCGSDYQSGDTDITFTDEDKQNVGDFLDGGGSLWAIGHDIMYDFNSADGDRYEGDFEYDYFGVSYIDHDRQSPAVAYGVDDDPISDGISYETSPIMTDFGDDLNPRDGFEKVLSSNGDYNISTIRTEEDYKLVFMAIDFSSFSDSSNRDEFMELVVEYLVEQLENDVAL</sequence>
<dbReference type="AlphaFoldDB" id="A0A382JVM6"/>
<feature type="domain" description="CARDB" evidence="1">
    <location>
        <begin position="29"/>
        <end position="129"/>
    </location>
</feature>
<dbReference type="Gene3D" id="2.60.40.10">
    <property type="entry name" value="Immunoglobulins"/>
    <property type="match status" value="1"/>
</dbReference>
<name>A0A382JVM6_9ZZZZ</name>
<dbReference type="EMBL" id="UINC01076727">
    <property type="protein sequence ID" value="SVC16170.1"/>
    <property type="molecule type" value="Genomic_DNA"/>
</dbReference>
<dbReference type="InterPro" id="IPR029062">
    <property type="entry name" value="Class_I_gatase-like"/>
</dbReference>
<accession>A0A382JVM6</accession>
<dbReference type="InterPro" id="IPR011635">
    <property type="entry name" value="CARDB"/>
</dbReference>
<protein>
    <recommendedName>
        <fullName evidence="1">CARDB domain-containing protein</fullName>
    </recommendedName>
</protein>
<proteinExistence type="predicted"/>
<dbReference type="SUPFAM" id="SSF52317">
    <property type="entry name" value="Class I glutamine amidotransferase-like"/>
    <property type="match status" value="1"/>
</dbReference>
<evidence type="ECO:0000313" key="2">
    <source>
        <dbReference type="EMBL" id="SVC16170.1"/>
    </source>
</evidence>
<dbReference type="Pfam" id="PF07705">
    <property type="entry name" value="CARDB"/>
    <property type="match status" value="1"/>
</dbReference>
<evidence type="ECO:0000259" key="1">
    <source>
        <dbReference type="Pfam" id="PF07705"/>
    </source>
</evidence>
<dbReference type="InterPro" id="IPR013783">
    <property type="entry name" value="Ig-like_fold"/>
</dbReference>
<reference evidence="2" key="1">
    <citation type="submission" date="2018-05" db="EMBL/GenBank/DDBJ databases">
        <authorList>
            <person name="Lanie J.A."/>
            <person name="Ng W.-L."/>
            <person name="Kazmierczak K.M."/>
            <person name="Andrzejewski T.M."/>
            <person name="Davidsen T.M."/>
            <person name="Wayne K.J."/>
            <person name="Tettelin H."/>
            <person name="Glass J.I."/>
            <person name="Rusch D."/>
            <person name="Podicherti R."/>
            <person name="Tsui H.-C.T."/>
            <person name="Winkler M.E."/>
        </authorList>
    </citation>
    <scope>NUCLEOTIDE SEQUENCE</scope>
</reference>
<gene>
    <name evidence="2" type="ORF">METZ01_LOCUS269024</name>
</gene>
<feature type="non-terminal residue" evidence="2">
    <location>
        <position position="368"/>
    </location>
</feature>
<organism evidence="2">
    <name type="scientific">marine metagenome</name>
    <dbReference type="NCBI Taxonomy" id="408172"/>
    <lineage>
        <taxon>unclassified sequences</taxon>
        <taxon>metagenomes</taxon>
        <taxon>ecological metagenomes</taxon>
    </lineage>
</organism>